<dbReference type="PRINTS" id="PR00205">
    <property type="entry name" value="CADHERIN"/>
</dbReference>
<dbReference type="Gene3D" id="2.60.40.60">
    <property type="entry name" value="Cadherins"/>
    <property type="match status" value="6"/>
</dbReference>
<evidence type="ECO:0000256" key="11">
    <source>
        <dbReference type="PROSITE-ProRule" id="PRU00043"/>
    </source>
</evidence>
<evidence type="ECO:0000256" key="7">
    <source>
        <dbReference type="ARBA" id="ARBA00022889"/>
    </source>
</evidence>
<feature type="domain" description="Cadherin" evidence="14">
    <location>
        <begin position="31"/>
        <end position="135"/>
    </location>
</feature>
<dbReference type="GO" id="GO:0005886">
    <property type="term" value="C:plasma membrane"/>
    <property type="evidence" value="ECO:0007669"/>
    <property type="project" value="UniProtKB-SubCell"/>
</dbReference>
<dbReference type="Bgee" id="ENSAMXG00000033700">
    <property type="expression patterns" value="Expressed in brain and 3 other cell types or tissues"/>
</dbReference>
<feature type="domain" description="Cadherin" evidence="14">
    <location>
        <begin position="260"/>
        <end position="364"/>
    </location>
</feature>
<dbReference type="SMART" id="SM00112">
    <property type="entry name" value="CA"/>
    <property type="match status" value="6"/>
</dbReference>
<reference evidence="16" key="2">
    <citation type="journal article" date="2014" name="Nat. Commun.">
        <title>The cavefish genome reveals candidate genes for eye loss.</title>
        <authorList>
            <person name="McGaugh S.E."/>
            <person name="Gross J.B."/>
            <person name="Aken B."/>
            <person name="Blin M."/>
            <person name="Borowsky R."/>
            <person name="Chalopin D."/>
            <person name="Hinaux H."/>
            <person name="Jeffery W.R."/>
            <person name="Keene A."/>
            <person name="Ma L."/>
            <person name="Minx P."/>
            <person name="Murphy D."/>
            <person name="O'Quin K.E."/>
            <person name="Retaux S."/>
            <person name="Rohner N."/>
            <person name="Searle S.M."/>
            <person name="Stahl B.A."/>
            <person name="Tabin C."/>
            <person name="Volff J.N."/>
            <person name="Yoshizawa M."/>
            <person name="Warren W.C."/>
        </authorList>
    </citation>
    <scope>NUCLEOTIDE SEQUENCE [LARGE SCALE GENOMIC DNA]</scope>
    <source>
        <strain evidence="16">female</strain>
    </source>
</reference>
<reference evidence="15" key="4">
    <citation type="submission" date="2025-09" db="UniProtKB">
        <authorList>
            <consortium name="Ensembl"/>
        </authorList>
    </citation>
    <scope>IDENTIFICATION</scope>
</reference>
<keyword evidence="7" id="KW-0130">Cell adhesion</keyword>
<protein>
    <recommendedName>
        <fullName evidence="14">Cadherin domain-containing protein</fullName>
    </recommendedName>
</protein>
<dbReference type="FunFam" id="2.60.40.60:FF:000001">
    <property type="entry name" value="Protocadherin alpha 2"/>
    <property type="match status" value="1"/>
</dbReference>
<keyword evidence="6 11" id="KW-0106">Calcium</keyword>
<reference evidence="15" key="3">
    <citation type="submission" date="2025-08" db="UniProtKB">
        <authorList>
            <consortium name="Ensembl"/>
        </authorList>
    </citation>
    <scope>IDENTIFICATION</scope>
</reference>
<dbReference type="SUPFAM" id="SSF49313">
    <property type="entry name" value="Cadherin-like"/>
    <property type="match status" value="6"/>
</dbReference>
<dbReference type="InterPro" id="IPR050174">
    <property type="entry name" value="Protocadherin/Cadherin-CA"/>
</dbReference>
<evidence type="ECO:0000256" key="2">
    <source>
        <dbReference type="ARBA" id="ARBA00022475"/>
    </source>
</evidence>
<dbReference type="PANTHER" id="PTHR24028:SF236">
    <property type="entry name" value="PROTOCADHERIN GAMMA-C3"/>
    <property type="match status" value="1"/>
</dbReference>
<keyword evidence="9 12" id="KW-0472">Membrane</keyword>
<evidence type="ECO:0000256" key="4">
    <source>
        <dbReference type="ARBA" id="ARBA00022729"/>
    </source>
</evidence>
<keyword evidence="10" id="KW-0325">Glycoprotein</keyword>
<dbReference type="CDD" id="cd11304">
    <property type="entry name" value="Cadherin_repeat"/>
    <property type="match status" value="6"/>
</dbReference>
<dbReference type="GO" id="GO:0007156">
    <property type="term" value="P:homophilic cell adhesion via plasma membrane adhesion molecules"/>
    <property type="evidence" value="ECO:0007669"/>
    <property type="project" value="InterPro"/>
</dbReference>
<evidence type="ECO:0000256" key="5">
    <source>
        <dbReference type="ARBA" id="ARBA00022737"/>
    </source>
</evidence>
<evidence type="ECO:0000256" key="12">
    <source>
        <dbReference type="SAM" id="Phobius"/>
    </source>
</evidence>
<accession>A0A3B1ILC7</accession>
<evidence type="ECO:0000259" key="14">
    <source>
        <dbReference type="PROSITE" id="PS50268"/>
    </source>
</evidence>
<keyword evidence="8 12" id="KW-1133">Transmembrane helix</keyword>
<sequence length="817" mass="90180">VRHRTGAIIVFGLFFFNVYLMDANDNAPVFSQTDYRYSLPENPPLGTIVVTVSATDADEGLYGKVTYEFGRISVKAKKIFSLDQDNGQITVTGHIDFEEASIYEMTVEAKDEFGLSSEANVVIKILDINDNPPEIFLKSLHTPVPENLSPGTEVGIINLLESTILGRRFPLESAQDPDMGANSVQHYRLSENDYFALEMNTQMNANAYPELVLKKPLDRESQVDHFLTISGVDGGHPPRSGTASIHIHVLDANDNIPVFGQRVYKAYIHENSDHGTVLAKLNATDLDSGLYGEISYSFSHMPDKTKGVVMIDPVTGEVRVAGSIDYEEASTHELDVQAKDGGGQSSHCKLIIEVTDLNDNAPVIEIKSASLSVSEDASPGTMVALLNVYDLDTGASGRVICVISDDVPFRLVSEVKNYFMLITDGVLDREKQSYYNITVTAMDAGTPPMFSSKVVPIMIGDVNDNPPVFTHSEYTIQVPENKAQGFLVTRVRAMDADARQNAQIQYSLAEDAISYFSLNAETGEIFTLRPFDYETSSHFCIRVMAQDGGNPPFTSTCTVRVFIGDENDNAPVVLYPVQSTVHIADDIVPLAAPKGYLVTKVVAVDADAGHNAWLSYHIVKATQHNLFSIGLHCGEIRTLRPFADDDEPKQLLVIAVRDNGHESFSTTATVNIAIGEGLPVIDELSAFGLDESRVRDDFIMYLIITLAVVSVLFLILITVVVYMRFCRRSYMHRSSTKLPVFPSTYGPPGYFDVSRCGTLQDDDRYTHCNFFNQIKILKPCTVHLFYTIFSAYSPALPLSHGPSISLSYFNQTKFKAM</sequence>
<evidence type="ECO:0000256" key="6">
    <source>
        <dbReference type="ARBA" id="ARBA00022837"/>
    </source>
</evidence>
<dbReference type="InterPro" id="IPR032455">
    <property type="entry name" value="Cadherin_C"/>
</dbReference>
<dbReference type="Proteomes" id="UP000018467">
    <property type="component" value="Unassembled WGS sequence"/>
</dbReference>
<dbReference type="GO" id="GO:0005509">
    <property type="term" value="F:calcium ion binding"/>
    <property type="evidence" value="ECO:0007669"/>
    <property type="project" value="UniProtKB-UniRule"/>
</dbReference>
<proteinExistence type="predicted"/>
<keyword evidence="2" id="KW-1003">Cell membrane</keyword>
<feature type="domain" description="Cadherin" evidence="14">
    <location>
        <begin position="144"/>
        <end position="259"/>
    </location>
</feature>
<dbReference type="InParanoid" id="A0A3B1ILC7"/>
<dbReference type="PROSITE" id="PS50268">
    <property type="entry name" value="CADHERIN_2"/>
    <property type="match status" value="6"/>
</dbReference>
<dbReference type="FunFam" id="2.60.40.60:FF:000004">
    <property type="entry name" value="Protocadherin 1 gamma 2"/>
    <property type="match status" value="1"/>
</dbReference>
<comment type="subcellular location">
    <subcellularLocation>
        <location evidence="1">Cell membrane</location>
        <topology evidence="1">Single-pass type I membrane protein</topology>
    </subcellularLocation>
</comment>
<dbReference type="FunFam" id="2.60.40.60:FF:000129">
    <property type="entry name" value="protocadherin alpha-C2 isoform X1"/>
    <property type="match status" value="1"/>
</dbReference>
<name>A0A3B1ILC7_ASTMX</name>
<feature type="domain" description="Cadherin" evidence="14">
    <location>
        <begin position="588"/>
        <end position="674"/>
    </location>
</feature>
<evidence type="ECO:0000256" key="10">
    <source>
        <dbReference type="ARBA" id="ARBA00023180"/>
    </source>
</evidence>
<organism evidence="15 16">
    <name type="scientific">Astyanax mexicanus</name>
    <name type="common">Blind cave fish</name>
    <name type="synonym">Astyanax fasciatus mexicanus</name>
    <dbReference type="NCBI Taxonomy" id="7994"/>
    <lineage>
        <taxon>Eukaryota</taxon>
        <taxon>Metazoa</taxon>
        <taxon>Chordata</taxon>
        <taxon>Craniata</taxon>
        <taxon>Vertebrata</taxon>
        <taxon>Euteleostomi</taxon>
        <taxon>Actinopterygii</taxon>
        <taxon>Neopterygii</taxon>
        <taxon>Teleostei</taxon>
        <taxon>Ostariophysi</taxon>
        <taxon>Characiformes</taxon>
        <taxon>Characoidei</taxon>
        <taxon>Acestrorhamphidae</taxon>
        <taxon>Acestrorhamphinae</taxon>
        <taxon>Astyanax</taxon>
    </lineage>
</organism>
<dbReference type="Pfam" id="PF16492">
    <property type="entry name" value="Cadherin_C_2"/>
    <property type="match status" value="1"/>
</dbReference>
<evidence type="ECO:0000256" key="8">
    <source>
        <dbReference type="ARBA" id="ARBA00022989"/>
    </source>
</evidence>
<keyword evidence="3 12" id="KW-0812">Transmembrane</keyword>
<evidence type="ECO:0000256" key="3">
    <source>
        <dbReference type="ARBA" id="ARBA00022692"/>
    </source>
</evidence>
<feature type="transmembrane region" description="Helical" evidence="12">
    <location>
        <begin position="698"/>
        <end position="723"/>
    </location>
</feature>
<evidence type="ECO:0000313" key="15">
    <source>
        <dbReference type="Ensembl" id="ENSAMXP00000030034.1"/>
    </source>
</evidence>
<evidence type="ECO:0000256" key="1">
    <source>
        <dbReference type="ARBA" id="ARBA00004251"/>
    </source>
</evidence>
<dbReference type="AlphaFoldDB" id="A0A3B1ILC7"/>
<dbReference type="InterPro" id="IPR002126">
    <property type="entry name" value="Cadherin-like_dom"/>
</dbReference>
<feature type="signal peptide" evidence="13">
    <location>
        <begin position="1"/>
        <end position="23"/>
    </location>
</feature>
<dbReference type="InterPro" id="IPR020894">
    <property type="entry name" value="Cadherin_CS"/>
</dbReference>
<dbReference type="GeneTree" id="ENSGT00940000156683"/>
<dbReference type="Pfam" id="PF00028">
    <property type="entry name" value="Cadherin"/>
    <property type="match status" value="6"/>
</dbReference>
<dbReference type="FunFam" id="2.60.40.60:FF:000002">
    <property type="entry name" value="Protocadherin alpha 2"/>
    <property type="match status" value="2"/>
</dbReference>
<keyword evidence="5" id="KW-0677">Repeat</keyword>
<feature type="domain" description="Cadherin" evidence="14">
    <location>
        <begin position="470"/>
        <end position="573"/>
    </location>
</feature>
<keyword evidence="4 13" id="KW-0732">Signal</keyword>
<evidence type="ECO:0000256" key="9">
    <source>
        <dbReference type="ARBA" id="ARBA00023136"/>
    </source>
</evidence>
<keyword evidence="16" id="KW-1185">Reference proteome</keyword>
<dbReference type="GO" id="GO:0009653">
    <property type="term" value="P:anatomical structure morphogenesis"/>
    <property type="evidence" value="ECO:0007669"/>
    <property type="project" value="UniProtKB-ARBA"/>
</dbReference>
<evidence type="ECO:0000256" key="13">
    <source>
        <dbReference type="SAM" id="SignalP"/>
    </source>
</evidence>
<dbReference type="InterPro" id="IPR015919">
    <property type="entry name" value="Cadherin-like_sf"/>
</dbReference>
<dbReference type="PROSITE" id="PS00232">
    <property type="entry name" value="CADHERIN_1"/>
    <property type="match status" value="5"/>
</dbReference>
<dbReference type="PANTHER" id="PTHR24028">
    <property type="entry name" value="CADHERIN-87A"/>
    <property type="match status" value="1"/>
</dbReference>
<dbReference type="Ensembl" id="ENSAMXT00000034427.1">
    <property type="protein sequence ID" value="ENSAMXP00000030034.1"/>
    <property type="gene ID" value="ENSAMXG00000033700.1"/>
</dbReference>
<reference evidence="16" key="1">
    <citation type="submission" date="2013-03" db="EMBL/GenBank/DDBJ databases">
        <authorList>
            <person name="Jeffery W."/>
            <person name="Warren W."/>
            <person name="Wilson R.K."/>
        </authorList>
    </citation>
    <scope>NUCLEOTIDE SEQUENCE</scope>
    <source>
        <strain evidence="16">female</strain>
    </source>
</reference>
<feature type="chain" id="PRO_5017292768" description="Cadherin domain-containing protein" evidence="13">
    <location>
        <begin position="24"/>
        <end position="817"/>
    </location>
</feature>
<dbReference type="FunFam" id="2.60.40.60:FF:000007">
    <property type="entry name" value="Protocadherin alpha 2"/>
    <property type="match status" value="1"/>
</dbReference>
<evidence type="ECO:0000313" key="16">
    <source>
        <dbReference type="Proteomes" id="UP000018467"/>
    </source>
</evidence>
<feature type="domain" description="Cadherin" evidence="14">
    <location>
        <begin position="365"/>
        <end position="469"/>
    </location>
</feature>